<sequence>MDTSNDDVISTSLTRVRTGNDIVTGGEGNDTYIFERWDDRDTIFDSSGNDKILFGNTVKHENIIFHWNDNDLIINNSWDRIIVKNQKISENRIERFELSNGNYLTNSDIEVLIQNMTSFANNNGIDITNRREVTNNSELINLVSNTWQVA</sequence>
<dbReference type="AlphaFoldDB" id="A0AAX2AEB0"/>
<dbReference type="InterPro" id="IPR011049">
    <property type="entry name" value="Serralysin-like_metalloprot_C"/>
</dbReference>
<dbReference type="EMBL" id="NXID01000030">
    <property type="protein sequence ID" value="RXK15352.1"/>
    <property type="molecule type" value="Genomic_DNA"/>
</dbReference>
<name>A0AAX2AEB0_9BACT</name>
<evidence type="ECO:0008006" key="3">
    <source>
        <dbReference type="Google" id="ProtNLM"/>
    </source>
</evidence>
<evidence type="ECO:0000313" key="2">
    <source>
        <dbReference type="Proteomes" id="UP000290092"/>
    </source>
</evidence>
<gene>
    <name evidence="1" type="ORF">CP985_08870</name>
</gene>
<evidence type="ECO:0000313" key="1">
    <source>
        <dbReference type="EMBL" id="RXK15352.1"/>
    </source>
</evidence>
<protein>
    <recommendedName>
        <fullName evidence="3">Haemolysin-type calcium binding-related domain-containing protein</fullName>
    </recommendedName>
</protein>
<comment type="caution">
    <text evidence="1">The sequence shown here is derived from an EMBL/GenBank/DDBJ whole genome shotgun (WGS) entry which is preliminary data.</text>
</comment>
<reference evidence="1 2" key="1">
    <citation type="submission" date="2017-09" db="EMBL/GenBank/DDBJ databases">
        <title>Genomics of the genus Arcobacter.</title>
        <authorList>
            <person name="Perez-Cataluna A."/>
            <person name="Figueras M.J."/>
            <person name="Salas-Masso N."/>
        </authorList>
    </citation>
    <scope>NUCLEOTIDE SEQUENCE [LARGE SCALE GENOMIC DNA]</scope>
    <source>
        <strain evidence="1 2">CECT 7386</strain>
    </source>
</reference>
<dbReference type="SUPFAM" id="SSF51120">
    <property type="entry name" value="beta-Roll"/>
    <property type="match status" value="1"/>
</dbReference>
<dbReference type="Proteomes" id="UP000290092">
    <property type="component" value="Unassembled WGS sequence"/>
</dbReference>
<proteinExistence type="predicted"/>
<keyword evidence="2" id="KW-1185">Reference proteome</keyword>
<accession>A0AAX2AEB0</accession>
<organism evidence="1 2">
    <name type="scientific">Malaciobacter mytili LMG 24559</name>
    <dbReference type="NCBI Taxonomy" id="1032238"/>
    <lineage>
        <taxon>Bacteria</taxon>
        <taxon>Pseudomonadati</taxon>
        <taxon>Campylobacterota</taxon>
        <taxon>Epsilonproteobacteria</taxon>
        <taxon>Campylobacterales</taxon>
        <taxon>Arcobacteraceae</taxon>
        <taxon>Malaciobacter</taxon>
    </lineage>
</organism>
<dbReference type="KEGG" id="amyt:AMYT_1797"/>
<dbReference type="Gene3D" id="2.150.10.10">
    <property type="entry name" value="Serralysin-like metalloprotease, C-terminal"/>
    <property type="match status" value="1"/>
</dbReference>
<dbReference type="RefSeq" id="WP_114842210.1">
    <property type="nucleotide sequence ID" value="NZ_CP031219.1"/>
</dbReference>